<reference evidence="1 2" key="1">
    <citation type="submission" date="2019-01" db="EMBL/GenBank/DDBJ databases">
        <authorList>
            <person name="Brito A."/>
        </authorList>
    </citation>
    <scope>NUCLEOTIDE SEQUENCE [LARGE SCALE GENOMIC DNA]</scope>
    <source>
        <strain evidence="1">1</strain>
    </source>
</reference>
<sequence length="52" mass="5880">MVATELAARDLSSLLGKEAEDLLTYKAKVPKDTLHLPGKDFVERIFVYSDRK</sequence>
<gene>
    <name evidence="1" type="ORF">H1P_150032</name>
</gene>
<proteinExistence type="predicted"/>
<accession>A0A563VM26</accession>
<dbReference type="AlphaFoldDB" id="A0A563VM26"/>
<organism evidence="1 2">
    <name type="scientific">Hyella patelloides LEGE 07179</name>
    <dbReference type="NCBI Taxonomy" id="945734"/>
    <lineage>
        <taxon>Bacteria</taxon>
        <taxon>Bacillati</taxon>
        <taxon>Cyanobacteriota</taxon>
        <taxon>Cyanophyceae</taxon>
        <taxon>Pleurocapsales</taxon>
        <taxon>Hyellaceae</taxon>
        <taxon>Hyella</taxon>
    </lineage>
</organism>
<protein>
    <submittedName>
        <fullName evidence="1">Uncharacterized protein</fullName>
    </submittedName>
</protein>
<keyword evidence="2" id="KW-1185">Reference proteome</keyword>
<dbReference type="EMBL" id="CAACVJ010000057">
    <property type="protein sequence ID" value="VEP12468.1"/>
    <property type="molecule type" value="Genomic_DNA"/>
</dbReference>
<evidence type="ECO:0000313" key="1">
    <source>
        <dbReference type="EMBL" id="VEP12468.1"/>
    </source>
</evidence>
<evidence type="ECO:0000313" key="2">
    <source>
        <dbReference type="Proteomes" id="UP000320055"/>
    </source>
</evidence>
<name>A0A563VM26_9CYAN</name>
<dbReference type="Proteomes" id="UP000320055">
    <property type="component" value="Unassembled WGS sequence"/>
</dbReference>